<name>A0A8C6VB82_NAJNA</name>
<proteinExistence type="predicted"/>
<keyword evidence="2" id="KW-1185">Reference proteome</keyword>
<reference evidence="1" key="1">
    <citation type="submission" date="2025-08" db="UniProtKB">
        <authorList>
            <consortium name="Ensembl"/>
        </authorList>
    </citation>
    <scope>IDENTIFICATION</scope>
</reference>
<dbReference type="InterPro" id="IPR027417">
    <property type="entry name" value="P-loop_NTPase"/>
</dbReference>
<dbReference type="Proteomes" id="UP000694559">
    <property type="component" value="Unplaced"/>
</dbReference>
<evidence type="ECO:0000313" key="2">
    <source>
        <dbReference type="Proteomes" id="UP000694559"/>
    </source>
</evidence>
<dbReference type="OrthoDB" id="10041966at2759"/>
<evidence type="ECO:0000313" key="1">
    <source>
        <dbReference type="Ensembl" id="ENSNNAP00000002355.1"/>
    </source>
</evidence>
<sequence length="155" mass="17818">MTTLTNKLTQSLPNCSVVHQDGFCKPQGEIQVEDGVKQYNVISALNMDAMMNTISAWGKNLITFQQSHGINSLDIRTMEENDNTIHILIRRRSSRNYTFPDPPGLFDGHVWPVYIKHKVMESLNVDIVHLDGTKSRRKQQQYIKMICWGMTLPAW</sequence>
<dbReference type="Gene3D" id="3.40.50.300">
    <property type="entry name" value="P-loop containing nucleotide triphosphate hydrolases"/>
    <property type="match status" value="2"/>
</dbReference>
<protein>
    <submittedName>
        <fullName evidence="1">Uncharacterized protein</fullName>
    </submittedName>
</protein>
<dbReference type="OMA" id="INAWNEN"/>
<reference evidence="1" key="2">
    <citation type="submission" date="2025-09" db="UniProtKB">
        <authorList>
            <consortium name="Ensembl"/>
        </authorList>
    </citation>
    <scope>IDENTIFICATION</scope>
</reference>
<dbReference type="Ensembl" id="ENSNNAT00000002473.1">
    <property type="protein sequence ID" value="ENSNNAP00000002355.1"/>
    <property type="gene ID" value="ENSNNAG00000001632.1"/>
</dbReference>
<dbReference type="GeneTree" id="ENSGT00940000159842"/>
<dbReference type="AlphaFoldDB" id="A0A8C6VB82"/>
<accession>A0A8C6VB82</accession>
<organism evidence="1 2">
    <name type="scientific">Naja naja</name>
    <name type="common">Indian cobra</name>
    <dbReference type="NCBI Taxonomy" id="35670"/>
    <lineage>
        <taxon>Eukaryota</taxon>
        <taxon>Metazoa</taxon>
        <taxon>Chordata</taxon>
        <taxon>Craniata</taxon>
        <taxon>Vertebrata</taxon>
        <taxon>Euteleostomi</taxon>
        <taxon>Lepidosauria</taxon>
        <taxon>Squamata</taxon>
        <taxon>Bifurcata</taxon>
        <taxon>Unidentata</taxon>
        <taxon>Episquamata</taxon>
        <taxon>Toxicofera</taxon>
        <taxon>Serpentes</taxon>
        <taxon>Colubroidea</taxon>
        <taxon>Elapidae</taxon>
        <taxon>Elapinae</taxon>
        <taxon>Naja</taxon>
    </lineage>
</organism>